<keyword evidence="1" id="KW-1133">Transmembrane helix</keyword>
<organism evidence="3 4">
    <name type="scientific">Arsenicicoccus piscis</name>
    <dbReference type="NCBI Taxonomy" id="673954"/>
    <lineage>
        <taxon>Bacteria</taxon>
        <taxon>Bacillati</taxon>
        <taxon>Actinomycetota</taxon>
        <taxon>Actinomycetes</taxon>
        <taxon>Micrococcales</taxon>
        <taxon>Intrasporangiaceae</taxon>
        <taxon>Arsenicicoccus</taxon>
    </lineage>
</organism>
<feature type="transmembrane region" description="Helical" evidence="1">
    <location>
        <begin position="6"/>
        <end position="28"/>
    </location>
</feature>
<sequence>MFYWATFGLAGVWICGALISGPLHLGSAWTRSGRSNARPVVQALALATLLVVVFCAGAVAISRIPALREPVDSLLNHARYGSLLVVFLIVVVNGIGEELYFRGALFAALGRRYAVILSTIIYTLTTIGAGVPLLVLAAAVLGLLTGLQRRVTGGILGPIVLHIGWSGSMLFLLPAILDALR</sequence>
<dbReference type="Pfam" id="PF02517">
    <property type="entry name" value="Rce1-like"/>
    <property type="match status" value="1"/>
</dbReference>
<feature type="domain" description="CAAX prenyl protease 2/Lysostaphin resistance protein A-like" evidence="2">
    <location>
        <begin position="82"/>
        <end position="166"/>
    </location>
</feature>
<name>A0ABQ6HHU0_9MICO</name>
<feature type="transmembrane region" description="Helical" evidence="1">
    <location>
        <begin position="155"/>
        <end position="177"/>
    </location>
</feature>
<keyword evidence="1" id="KW-0812">Transmembrane</keyword>
<comment type="caution">
    <text evidence="3">The sequence shown here is derived from an EMBL/GenBank/DDBJ whole genome shotgun (WGS) entry which is preliminary data.</text>
</comment>
<dbReference type="InterPro" id="IPR003675">
    <property type="entry name" value="Rce1/LyrA-like_dom"/>
</dbReference>
<dbReference type="Proteomes" id="UP001157109">
    <property type="component" value="Unassembled WGS sequence"/>
</dbReference>
<feature type="transmembrane region" description="Helical" evidence="1">
    <location>
        <begin position="113"/>
        <end position="143"/>
    </location>
</feature>
<dbReference type="EMBL" id="BSUJ01000001">
    <property type="protein sequence ID" value="GMA18042.1"/>
    <property type="molecule type" value="Genomic_DNA"/>
</dbReference>
<proteinExistence type="predicted"/>
<evidence type="ECO:0000256" key="1">
    <source>
        <dbReference type="SAM" id="Phobius"/>
    </source>
</evidence>
<keyword evidence="1" id="KW-0472">Membrane</keyword>
<evidence type="ECO:0000259" key="2">
    <source>
        <dbReference type="Pfam" id="PF02517"/>
    </source>
</evidence>
<evidence type="ECO:0000313" key="3">
    <source>
        <dbReference type="EMBL" id="GMA18042.1"/>
    </source>
</evidence>
<reference evidence="4" key="1">
    <citation type="journal article" date="2019" name="Int. J. Syst. Evol. Microbiol.">
        <title>The Global Catalogue of Microorganisms (GCM) 10K type strain sequencing project: providing services to taxonomists for standard genome sequencing and annotation.</title>
        <authorList>
            <consortium name="The Broad Institute Genomics Platform"/>
            <consortium name="The Broad Institute Genome Sequencing Center for Infectious Disease"/>
            <person name="Wu L."/>
            <person name="Ma J."/>
        </authorList>
    </citation>
    <scope>NUCLEOTIDE SEQUENCE [LARGE SCALE GENOMIC DNA]</scope>
    <source>
        <strain evidence="4">NBRC 105830</strain>
    </source>
</reference>
<protein>
    <recommendedName>
        <fullName evidence="2">CAAX prenyl protease 2/Lysostaphin resistance protein A-like domain-containing protein</fullName>
    </recommendedName>
</protein>
<feature type="transmembrane region" description="Helical" evidence="1">
    <location>
        <begin position="40"/>
        <end position="61"/>
    </location>
</feature>
<keyword evidence="4" id="KW-1185">Reference proteome</keyword>
<evidence type="ECO:0000313" key="4">
    <source>
        <dbReference type="Proteomes" id="UP001157109"/>
    </source>
</evidence>
<gene>
    <name evidence="3" type="ORF">GCM10025862_00630</name>
</gene>
<feature type="transmembrane region" description="Helical" evidence="1">
    <location>
        <begin position="81"/>
        <end position="101"/>
    </location>
</feature>
<dbReference type="RefSeq" id="WP_284283334.1">
    <property type="nucleotide sequence ID" value="NZ_BSUJ01000001.1"/>
</dbReference>
<accession>A0ABQ6HHU0</accession>